<evidence type="ECO:0000313" key="3">
    <source>
        <dbReference type="Proteomes" id="UP000237000"/>
    </source>
</evidence>
<dbReference type="OrthoDB" id="844819at2759"/>
<proteinExistence type="predicted"/>
<dbReference type="EMBL" id="JXTC01000154">
    <property type="protein sequence ID" value="PON84943.1"/>
    <property type="molecule type" value="Genomic_DNA"/>
</dbReference>
<organism evidence="2 3">
    <name type="scientific">Trema orientale</name>
    <name type="common">Charcoal tree</name>
    <name type="synonym">Celtis orientalis</name>
    <dbReference type="NCBI Taxonomy" id="63057"/>
    <lineage>
        <taxon>Eukaryota</taxon>
        <taxon>Viridiplantae</taxon>
        <taxon>Streptophyta</taxon>
        <taxon>Embryophyta</taxon>
        <taxon>Tracheophyta</taxon>
        <taxon>Spermatophyta</taxon>
        <taxon>Magnoliopsida</taxon>
        <taxon>eudicotyledons</taxon>
        <taxon>Gunneridae</taxon>
        <taxon>Pentapetalae</taxon>
        <taxon>rosids</taxon>
        <taxon>fabids</taxon>
        <taxon>Rosales</taxon>
        <taxon>Cannabaceae</taxon>
        <taxon>Trema</taxon>
    </lineage>
</organism>
<reference evidence="3" key="1">
    <citation type="submission" date="2016-06" db="EMBL/GenBank/DDBJ databases">
        <title>Parallel loss of symbiosis genes in relatives of nitrogen-fixing non-legume Parasponia.</title>
        <authorList>
            <person name="Van Velzen R."/>
            <person name="Holmer R."/>
            <person name="Bu F."/>
            <person name="Rutten L."/>
            <person name="Van Zeijl A."/>
            <person name="Liu W."/>
            <person name="Santuari L."/>
            <person name="Cao Q."/>
            <person name="Sharma T."/>
            <person name="Shen D."/>
            <person name="Roswanjaya Y."/>
            <person name="Wardhani T."/>
            <person name="Kalhor M.S."/>
            <person name="Jansen J."/>
            <person name="Van den Hoogen J."/>
            <person name="Gungor B."/>
            <person name="Hartog M."/>
            <person name="Hontelez J."/>
            <person name="Verver J."/>
            <person name="Yang W.-C."/>
            <person name="Schijlen E."/>
            <person name="Repin R."/>
            <person name="Schilthuizen M."/>
            <person name="Schranz E."/>
            <person name="Heidstra R."/>
            <person name="Miyata K."/>
            <person name="Fedorova E."/>
            <person name="Kohlen W."/>
            <person name="Bisseling T."/>
            <person name="Smit S."/>
            <person name="Geurts R."/>
        </authorList>
    </citation>
    <scope>NUCLEOTIDE SEQUENCE [LARGE SCALE GENOMIC DNA]</scope>
    <source>
        <strain evidence="3">cv. RG33-2</strain>
    </source>
</reference>
<dbReference type="Proteomes" id="UP000237000">
    <property type="component" value="Unassembled WGS sequence"/>
</dbReference>
<protein>
    <submittedName>
        <fullName evidence="2">Uncharacterized protein</fullName>
    </submittedName>
</protein>
<dbReference type="AlphaFoldDB" id="A0A2P5EHD4"/>
<comment type="caution">
    <text evidence="2">The sequence shown here is derived from an EMBL/GenBank/DDBJ whole genome shotgun (WGS) entry which is preliminary data.</text>
</comment>
<sequence length="378" mass="44100">MTSELEISIKDIIRRIQELDQFKGSGSAKVGEIEQLQEAGEEIRKSYEDPDGKFAKILRDYSRCKESENRKPLSRKNKQEHKRLMVEMEASKIEIETLDASLDVYERRFRKFNVPKRVPTALEQPLEPYLGQLREFMKITWRREAEKDREKERRSLIEWMEKIDQSNEEAKIAFDALKTSFTQLGIKISKFFIEYFFLIMEVSDESEEILALCLYEVKAVLKCLTVEENSNSIVINTFVKVVQFFERAMKLAGPLSDEAKGRESKEDPDEKKVMFFLDDETEGDLLYLIIIEVLRLEVSFCSPDIPMMVTNDVFYSMAKHLVDNVFEDKLNRIGAKIDGLKADIHLIQDEDSSERKFFREVLEAGVKELWNGTSNHEA</sequence>
<gene>
    <name evidence="2" type="ORF">TorRG33x02_191950</name>
</gene>
<dbReference type="InParanoid" id="A0A2P5EHD4"/>
<feature type="coiled-coil region" evidence="1">
    <location>
        <begin position="142"/>
        <end position="169"/>
    </location>
</feature>
<evidence type="ECO:0000313" key="2">
    <source>
        <dbReference type="EMBL" id="PON84943.1"/>
    </source>
</evidence>
<keyword evidence="3" id="KW-1185">Reference proteome</keyword>
<evidence type="ECO:0000256" key="1">
    <source>
        <dbReference type="SAM" id="Coils"/>
    </source>
</evidence>
<keyword evidence="1" id="KW-0175">Coiled coil</keyword>
<accession>A0A2P5EHD4</accession>
<name>A0A2P5EHD4_TREOI</name>